<keyword evidence="2" id="KW-1185">Reference proteome</keyword>
<dbReference type="Proteomes" id="UP000256970">
    <property type="component" value="Unassembled WGS sequence"/>
</dbReference>
<gene>
    <name evidence="1" type="ORF">BQ4739_LOCUS15502</name>
</gene>
<evidence type="ECO:0000313" key="2">
    <source>
        <dbReference type="Proteomes" id="UP000256970"/>
    </source>
</evidence>
<dbReference type="EMBL" id="FNXT01001226">
    <property type="protein sequence ID" value="SZX75206.1"/>
    <property type="molecule type" value="Genomic_DNA"/>
</dbReference>
<name>A0A383WEQ3_TETOB</name>
<proteinExistence type="predicted"/>
<dbReference type="AlphaFoldDB" id="A0A383WEQ3"/>
<sequence length="249" mass="26735">MRVAVCLAKSIATLTLEPALVSVQPLGNSRTIIDGEGTAYVAPKHSWLVPLLSLLLTTMPCAAGISASDFSSPLLLLVLLFAMQVQPLGNSRTIIDIEGTAYVAPKRSWLVPLSMLLPVSIGIRATIRLGVRGALDTGRSWSNAVSAFQIFIEQLGLMGPIYTGRIELIDGQWHNLPRLPTLIREFNGLMMGSLPHLTEPWWSRGLEFVGDDYYKRQRLGLAPHRARATAAAAAAGVDVGGSGVNGRGQ</sequence>
<reference evidence="1 2" key="1">
    <citation type="submission" date="2016-10" db="EMBL/GenBank/DDBJ databases">
        <authorList>
            <person name="Cai Z."/>
        </authorList>
    </citation>
    <scope>NUCLEOTIDE SEQUENCE [LARGE SCALE GENOMIC DNA]</scope>
</reference>
<protein>
    <submittedName>
        <fullName evidence="1">Uncharacterized protein</fullName>
    </submittedName>
</protein>
<evidence type="ECO:0000313" key="1">
    <source>
        <dbReference type="EMBL" id="SZX75206.1"/>
    </source>
</evidence>
<organism evidence="1 2">
    <name type="scientific">Tetradesmus obliquus</name>
    <name type="common">Green alga</name>
    <name type="synonym">Acutodesmus obliquus</name>
    <dbReference type="NCBI Taxonomy" id="3088"/>
    <lineage>
        <taxon>Eukaryota</taxon>
        <taxon>Viridiplantae</taxon>
        <taxon>Chlorophyta</taxon>
        <taxon>core chlorophytes</taxon>
        <taxon>Chlorophyceae</taxon>
        <taxon>CS clade</taxon>
        <taxon>Sphaeropleales</taxon>
        <taxon>Scenedesmaceae</taxon>
        <taxon>Tetradesmus</taxon>
    </lineage>
</organism>
<accession>A0A383WEQ3</accession>
<dbReference type="STRING" id="3088.A0A383WEQ3"/>